<comment type="caution">
    <text evidence="1">The sequence shown here is derived from an EMBL/GenBank/DDBJ whole genome shotgun (WGS) entry which is preliminary data.</text>
</comment>
<proteinExistence type="predicted"/>
<protein>
    <submittedName>
        <fullName evidence="1">Uncharacterized protein</fullName>
    </submittedName>
</protein>
<reference evidence="1 2" key="1">
    <citation type="submission" date="2014-02" db="EMBL/GenBank/DDBJ databases">
        <title>Draft genome sequence of Lysinibacillus manganicus DSM 26584T.</title>
        <authorList>
            <person name="Zhang F."/>
            <person name="Wang G."/>
            <person name="Zhang L."/>
        </authorList>
    </citation>
    <scope>NUCLEOTIDE SEQUENCE [LARGE SCALE GENOMIC DNA]</scope>
    <source>
        <strain evidence="1 2">DSM 26584</strain>
    </source>
</reference>
<dbReference type="AlphaFoldDB" id="A0A0A3I7C7"/>
<organism evidence="1 2">
    <name type="scientific">Ureibacillus manganicus DSM 26584</name>
    <dbReference type="NCBI Taxonomy" id="1384049"/>
    <lineage>
        <taxon>Bacteria</taxon>
        <taxon>Bacillati</taxon>
        <taxon>Bacillota</taxon>
        <taxon>Bacilli</taxon>
        <taxon>Bacillales</taxon>
        <taxon>Caryophanaceae</taxon>
        <taxon>Ureibacillus</taxon>
    </lineage>
</organism>
<keyword evidence="2" id="KW-1185">Reference proteome</keyword>
<dbReference type="EMBL" id="JPVN01000006">
    <property type="protein sequence ID" value="KGR79415.1"/>
    <property type="molecule type" value="Genomic_DNA"/>
</dbReference>
<accession>A0A0A3I7C7</accession>
<sequence length="100" mass="11777">MRFKVPKMFLYVIEVVGKSNEISSFNYPYSTKFDYFQGNISNNHYCLSNVPESSKANTKRVDTSNEGRQREVYERVIITNEIFPFLEQLLSNIPRVNEQQ</sequence>
<name>A0A0A3I7C7_9BACL</name>
<evidence type="ECO:0000313" key="1">
    <source>
        <dbReference type="EMBL" id="KGR79415.1"/>
    </source>
</evidence>
<gene>
    <name evidence="1" type="ORF">CD29_06900</name>
</gene>
<dbReference type="Proteomes" id="UP000030416">
    <property type="component" value="Unassembled WGS sequence"/>
</dbReference>
<dbReference type="STRING" id="1384049.CD29_06900"/>
<evidence type="ECO:0000313" key="2">
    <source>
        <dbReference type="Proteomes" id="UP000030416"/>
    </source>
</evidence>